<dbReference type="Proteomes" id="UP000324222">
    <property type="component" value="Unassembled WGS sequence"/>
</dbReference>
<dbReference type="EMBL" id="VSRR010002787">
    <property type="protein sequence ID" value="MPC33228.1"/>
    <property type="molecule type" value="Genomic_DNA"/>
</dbReference>
<keyword evidence="2" id="KW-1185">Reference proteome</keyword>
<evidence type="ECO:0000313" key="1">
    <source>
        <dbReference type="EMBL" id="MPC33228.1"/>
    </source>
</evidence>
<accession>A0A5B7EIN8</accession>
<organism evidence="1 2">
    <name type="scientific">Portunus trituberculatus</name>
    <name type="common">Swimming crab</name>
    <name type="synonym">Neptunus trituberculatus</name>
    <dbReference type="NCBI Taxonomy" id="210409"/>
    <lineage>
        <taxon>Eukaryota</taxon>
        <taxon>Metazoa</taxon>
        <taxon>Ecdysozoa</taxon>
        <taxon>Arthropoda</taxon>
        <taxon>Crustacea</taxon>
        <taxon>Multicrustacea</taxon>
        <taxon>Malacostraca</taxon>
        <taxon>Eumalacostraca</taxon>
        <taxon>Eucarida</taxon>
        <taxon>Decapoda</taxon>
        <taxon>Pleocyemata</taxon>
        <taxon>Brachyura</taxon>
        <taxon>Eubrachyura</taxon>
        <taxon>Portunoidea</taxon>
        <taxon>Portunidae</taxon>
        <taxon>Portuninae</taxon>
        <taxon>Portunus</taxon>
    </lineage>
</organism>
<comment type="caution">
    <text evidence="1">The sequence shown here is derived from an EMBL/GenBank/DDBJ whole genome shotgun (WGS) entry which is preliminary data.</text>
</comment>
<evidence type="ECO:0000313" key="2">
    <source>
        <dbReference type="Proteomes" id="UP000324222"/>
    </source>
</evidence>
<sequence>MTAEFDGKVPWESYHAQFELLVVILSHLTPAQKASYSYVVEALQRCFGHLQQAEVHRSHLKVRVRAVSVLSARVHCVILESTLSKAVCFFYLAGYPYERVSSTPKIFLRNKLPSDYSTYSHACVGHGDGRSIQLVVDTEPEKKTFMSEDMMDVSSMSEATQQLCDVTGQCIQERKLKVRGQEVPLTLGGDAQCERSGQQGVLIARRVRRQPRWICHNQDLDG</sequence>
<proteinExistence type="predicted"/>
<name>A0A5B7EIN8_PORTR</name>
<dbReference type="AlphaFoldDB" id="A0A5B7EIN8"/>
<protein>
    <submittedName>
        <fullName evidence="1">Uncharacterized protein</fullName>
    </submittedName>
</protein>
<reference evidence="1 2" key="1">
    <citation type="submission" date="2019-05" db="EMBL/GenBank/DDBJ databases">
        <title>Another draft genome of Portunus trituberculatus and its Hox gene families provides insights of decapod evolution.</title>
        <authorList>
            <person name="Jeong J.-H."/>
            <person name="Song I."/>
            <person name="Kim S."/>
            <person name="Choi T."/>
            <person name="Kim D."/>
            <person name="Ryu S."/>
            <person name="Kim W."/>
        </authorList>
    </citation>
    <scope>NUCLEOTIDE SEQUENCE [LARGE SCALE GENOMIC DNA]</scope>
    <source>
        <tissue evidence="1">Muscle</tissue>
    </source>
</reference>
<gene>
    <name evidence="1" type="ORF">E2C01_026571</name>
</gene>